<dbReference type="GO" id="GO:0022627">
    <property type="term" value="C:cytosolic small ribosomal subunit"/>
    <property type="evidence" value="ECO:0007669"/>
    <property type="project" value="TreeGrafter"/>
</dbReference>
<dbReference type="Gene3D" id="3.30.1740.20">
    <property type="entry name" value="Ribosomal protein S26e"/>
    <property type="match status" value="1"/>
</dbReference>
<keyword evidence="6" id="KW-1185">Reference proteome</keyword>
<dbReference type="PANTHER" id="PTHR12538">
    <property type="entry name" value="40S RIBOSOMAL PROTEIN S26"/>
    <property type="match status" value="1"/>
</dbReference>
<gene>
    <name evidence="5" type="ORF">QTO34_007592</name>
</gene>
<dbReference type="InterPro" id="IPR000892">
    <property type="entry name" value="Ribosomal_eS26"/>
</dbReference>
<keyword evidence="2 4" id="KW-0689">Ribosomal protein</keyword>
<dbReference type="Pfam" id="PF01283">
    <property type="entry name" value="Ribosomal_S26e"/>
    <property type="match status" value="1"/>
</dbReference>
<evidence type="ECO:0000256" key="3">
    <source>
        <dbReference type="ARBA" id="ARBA00023274"/>
    </source>
</evidence>
<dbReference type="EMBL" id="JAULJE010000019">
    <property type="protein sequence ID" value="KAK1331916.1"/>
    <property type="molecule type" value="Genomic_DNA"/>
</dbReference>
<organism evidence="5 6">
    <name type="scientific">Cnephaeus nilssonii</name>
    <name type="common">Northern bat</name>
    <name type="synonym">Eptesicus nilssonii</name>
    <dbReference type="NCBI Taxonomy" id="3371016"/>
    <lineage>
        <taxon>Eukaryota</taxon>
        <taxon>Metazoa</taxon>
        <taxon>Chordata</taxon>
        <taxon>Craniata</taxon>
        <taxon>Vertebrata</taxon>
        <taxon>Euteleostomi</taxon>
        <taxon>Mammalia</taxon>
        <taxon>Eutheria</taxon>
        <taxon>Laurasiatheria</taxon>
        <taxon>Chiroptera</taxon>
        <taxon>Yangochiroptera</taxon>
        <taxon>Vespertilionidae</taxon>
        <taxon>Cnephaeus</taxon>
    </lineage>
</organism>
<evidence type="ECO:0000313" key="6">
    <source>
        <dbReference type="Proteomes" id="UP001177744"/>
    </source>
</evidence>
<proteinExistence type="inferred from homology"/>
<comment type="similarity">
    <text evidence="1 4">Belongs to the eukaryotic ribosomal protein eS26 family.</text>
</comment>
<dbReference type="PANTHER" id="PTHR12538:SF7">
    <property type="entry name" value="SMALL RIBOSOMAL SUBUNIT PROTEIN ES26-RELATED"/>
    <property type="match status" value="1"/>
</dbReference>
<dbReference type="Proteomes" id="UP001177744">
    <property type="component" value="Unassembled WGS sequence"/>
</dbReference>
<keyword evidence="3 4" id="KW-0687">Ribonucleoprotein</keyword>
<sequence>MLRSQPTTERRDSDPKLGGSFVALRKLRSRAACVPCTNVRDFEELRDITKKRRNNGCAKKGLAMCSLFTAPAAPRDKVIKKFVIPALKFVIRNTVQATVLRDISEISIFNAYVLPNAYVLLETTLLCESCHSQQDTVVRNHSREVWKDKHPHTELAPCRCCPMTSTNAH</sequence>
<evidence type="ECO:0000256" key="2">
    <source>
        <dbReference type="ARBA" id="ARBA00022980"/>
    </source>
</evidence>
<dbReference type="InterPro" id="IPR038551">
    <property type="entry name" value="Ribosomal_eS26_sf"/>
</dbReference>
<accession>A0AA40HIP8</accession>
<evidence type="ECO:0000256" key="4">
    <source>
        <dbReference type="RuleBase" id="RU363128"/>
    </source>
</evidence>
<protein>
    <recommendedName>
        <fullName evidence="4">40S ribosomal protein S26</fullName>
    </recommendedName>
</protein>
<dbReference type="GO" id="GO:0003729">
    <property type="term" value="F:mRNA binding"/>
    <property type="evidence" value="ECO:0007669"/>
    <property type="project" value="TreeGrafter"/>
</dbReference>
<comment type="caution">
    <text evidence="5">The sequence shown here is derived from an EMBL/GenBank/DDBJ whole genome shotgun (WGS) entry which is preliminary data.</text>
</comment>
<dbReference type="AlphaFoldDB" id="A0AA40HIP8"/>
<name>A0AA40HIP8_CNENI</name>
<dbReference type="GO" id="GO:0003735">
    <property type="term" value="F:structural constituent of ribosome"/>
    <property type="evidence" value="ECO:0007669"/>
    <property type="project" value="InterPro"/>
</dbReference>
<reference evidence="5" key="1">
    <citation type="submission" date="2023-06" db="EMBL/GenBank/DDBJ databases">
        <title>Reference genome for the Northern bat (Eptesicus nilssonii), a most northern bat species.</title>
        <authorList>
            <person name="Laine V.N."/>
            <person name="Pulliainen A.T."/>
            <person name="Lilley T.M."/>
        </authorList>
    </citation>
    <scope>NUCLEOTIDE SEQUENCE</scope>
    <source>
        <strain evidence="5">BLF_Eptnil</strain>
        <tissue evidence="5">Kidney</tissue>
    </source>
</reference>
<evidence type="ECO:0000256" key="1">
    <source>
        <dbReference type="ARBA" id="ARBA00008596"/>
    </source>
</evidence>
<dbReference type="GO" id="GO:0006412">
    <property type="term" value="P:translation"/>
    <property type="evidence" value="ECO:0007669"/>
    <property type="project" value="InterPro"/>
</dbReference>
<feature type="non-terminal residue" evidence="5">
    <location>
        <position position="169"/>
    </location>
</feature>
<evidence type="ECO:0000313" key="5">
    <source>
        <dbReference type="EMBL" id="KAK1331916.1"/>
    </source>
</evidence>